<gene>
    <name evidence="4" type="ORF">EUX98_g3516</name>
</gene>
<reference evidence="4 5" key="1">
    <citation type="submission" date="2019-02" db="EMBL/GenBank/DDBJ databases">
        <title>Genome sequencing of the rare red list fungi Antrodiella citrinella (Flaviporus citrinellus).</title>
        <authorList>
            <person name="Buettner E."/>
            <person name="Kellner H."/>
        </authorList>
    </citation>
    <scope>NUCLEOTIDE SEQUENCE [LARGE SCALE GENOMIC DNA]</scope>
    <source>
        <strain evidence="4 5">DSM 108506</strain>
    </source>
</reference>
<sequence>MSETPEVQTEAEMDRENEPTAVVLEVLQRMVRKAVADECAAKGPADSPQADPAPSKHNEAPRGTPECPNPPSAAKVVKEILTILKQSTIAGLFSAVSATFVTALQSNLAADPNATTQALLMMVFTGPDSTTIWVQSLLYASLGASLFAALAAMLGKEWVGHYARVGDSGSIEDRCIDRQSKLIAMRAWRFDMVLACIPLLLQGSLLLFGIALSAYMWSQQHAIAGVIVAVNVVGVLLYGVLLMCSLVFPDCPYHIPLTDLTVAARDRLLPSLLRLTSRISQVVSHLFLKRQSPPTLPTATPANPETAVVIKSDTGLQLDAPCVEWLLKTSTDPEALVAAARMALEVNLAQVKFDPTAVQQLEKMFRSCFISQESSSSGAHELLPSNYERAAAYGQALLGIYLDGHLMYSTTEPMLEPPDFGWLRRTLKLIQDHPDSRFICEVLSVLFLPKDMGDDDRFDLVPGPSDAPTLPQSTVIDWFSHRMLYFIYNIESEDDPRTWLQHYFVTLMLQWFRSGQLTARARANCSVACSMLAGCRVSLGSLAVNNKRHVQGCHYAHATVLNTTFSDIASFHAVASFQRVDIPSSRYKWSDWWNYKAYSQRLPHPLLLRLSAHLQLEYLPEFDLGHSIMDMRKILDFYSAVCTHYFDEESAISDYEEIFKGVGDISLPLSSLIRSVTSHITSRGSKFEGHITQRSQEWRSSLMFQELPRTWSPEDRLKTRLVQDNGDVVSSTIHDLNMDDAPGLLKAIELVWKILKAKPYVRDAELDKDDAELRLDKDDVERLEDQLVGFSFILSEVPDILTGTPRLDSSFYETLSFLASHTIPVLRYAALKIIRKLCGNTEAGVDLESLECLVKSMGGIDKFCVALSSCAPEMRVPDNGDNYIVWSTQAYLEVVAGLCGSWPKHFRHLYAPQLMVIADNLATASDGTVNWDLIRLDCWYAWKPLVQILFRCEEHEPGFIQHLLFTSSACEAEPKLLIACTPWHTRFHDSDAHPHSCIPVMVRYTVDTWHQQQLSRNDVLIVLRFHWHLKQRIAKGVSEDQSAAMLDAAREVWKELLPLFVQADLEEGTENKEGEMDIGEEDKEEGKGKGKDVDKEDEAQKKRDADEGQLKETRIENEAVHWEAFALKTIPVATRVSNDLETGSDV</sequence>
<comment type="caution">
    <text evidence="4">The sequence shown here is derived from an EMBL/GenBank/DDBJ whole genome shotgun (WGS) entry which is preliminary data.</text>
</comment>
<accession>A0A4V6S1W0</accession>
<evidence type="ECO:0000256" key="1">
    <source>
        <dbReference type="SAM" id="MobiDB-lite"/>
    </source>
</evidence>
<evidence type="ECO:0000256" key="2">
    <source>
        <dbReference type="SAM" id="Phobius"/>
    </source>
</evidence>
<dbReference type="InterPro" id="IPR045338">
    <property type="entry name" value="DUF6535"/>
</dbReference>
<feature type="domain" description="DUF6535" evidence="3">
    <location>
        <begin position="88"/>
        <end position="218"/>
    </location>
</feature>
<proteinExistence type="predicted"/>
<keyword evidence="2" id="KW-1133">Transmembrane helix</keyword>
<keyword evidence="5" id="KW-1185">Reference proteome</keyword>
<organism evidence="4 5">
    <name type="scientific">Antrodiella citrinella</name>
    <dbReference type="NCBI Taxonomy" id="2447956"/>
    <lineage>
        <taxon>Eukaryota</taxon>
        <taxon>Fungi</taxon>
        <taxon>Dikarya</taxon>
        <taxon>Basidiomycota</taxon>
        <taxon>Agaricomycotina</taxon>
        <taxon>Agaricomycetes</taxon>
        <taxon>Polyporales</taxon>
        <taxon>Steccherinaceae</taxon>
        <taxon>Antrodiella</taxon>
    </lineage>
</organism>
<name>A0A4V6S1W0_9APHY</name>
<feature type="transmembrane region" description="Helical" evidence="2">
    <location>
        <begin position="130"/>
        <end position="154"/>
    </location>
</feature>
<feature type="compositionally biased region" description="Basic and acidic residues" evidence="1">
    <location>
        <begin position="1084"/>
        <end position="1115"/>
    </location>
</feature>
<evidence type="ECO:0000313" key="4">
    <source>
        <dbReference type="EMBL" id="THH30653.1"/>
    </source>
</evidence>
<dbReference type="OrthoDB" id="2686251at2759"/>
<evidence type="ECO:0000313" key="5">
    <source>
        <dbReference type="Proteomes" id="UP000308730"/>
    </source>
</evidence>
<feature type="transmembrane region" description="Helical" evidence="2">
    <location>
        <begin position="192"/>
        <end position="217"/>
    </location>
</feature>
<feature type="region of interest" description="Disordered" evidence="1">
    <location>
        <begin position="38"/>
        <end position="71"/>
    </location>
</feature>
<keyword evidence="2" id="KW-0472">Membrane</keyword>
<feature type="region of interest" description="Disordered" evidence="1">
    <location>
        <begin position="1068"/>
        <end position="1115"/>
    </location>
</feature>
<dbReference type="Pfam" id="PF20153">
    <property type="entry name" value="DUF6535"/>
    <property type="match status" value="1"/>
</dbReference>
<feature type="transmembrane region" description="Helical" evidence="2">
    <location>
        <begin position="223"/>
        <end position="248"/>
    </location>
</feature>
<keyword evidence="2" id="KW-0812">Transmembrane</keyword>
<protein>
    <recommendedName>
        <fullName evidence="3">DUF6535 domain-containing protein</fullName>
    </recommendedName>
</protein>
<feature type="compositionally biased region" description="Low complexity" evidence="1">
    <location>
        <begin position="44"/>
        <end position="53"/>
    </location>
</feature>
<evidence type="ECO:0000259" key="3">
    <source>
        <dbReference type="Pfam" id="PF20153"/>
    </source>
</evidence>
<feature type="region of interest" description="Disordered" evidence="1">
    <location>
        <begin position="1"/>
        <end position="21"/>
    </location>
</feature>
<dbReference type="Proteomes" id="UP000308730">
    <property type="component" value="Unassembled WGS sequence"/>
</dbReference>
<dbReference type="EMBL" id="SGPM01000072">
    <property type="protein sequence ID" value="THH30653.1"/>
    <property type="molecule type" value="Genomic_DNA"/>
</dbReference>
<dbReference type="AlphaFoldDB" id="A0A4V6S1W0"/>